<gene>
    <name evidence="3" type="ORF">FHR70_000194</name>
</gene>
<comment type="caution">
    <text evidence="3">The sequence shown here is derived from an EMBL/GenBank/DDBJ whole genome shotgun (WGS) entry which is preliminary data.</text>
</comment>
<proteinExistence type="predicted"/>
<sequence length="130" mass="12823">MPAEALPKSRIALVCALSLLAVACNTMTVRESVLSTNQRVAMVSNPGDGVTPPTNVVLFESRPGRYEPVAAGFAQAPVTAFVDQAGAGIALGIGAHGTRTKVNVQGTSSAQSAGGSATGGTGTGGSVTLP</sequence>
<dbReference type="EMBL" id="JACHWB010000001">
    <property type="protein sequence ID" value="MBB3017154.1"/>
    <property type="molecule type" value="Genomic_DNA"/>
</dbReference>
<organism evidence="3 4">
    <name type="scientific">Microvirga lupini</name>
    <dbReference type="NCBI Taxonomy" id="420324"/>
    <lineage>
        <taxon>Bacteria</taxon>
        <taxon>Pseudomonadati</taxon>
        <taxon>Pseudomonadota</taxon>
        <taxon>Alphaproteobacteria</taxon>
        <taxon>Hyphomicrobiales</taxon>
        <taxon>Methylobacteriaceae</taxon>
        <taxon>Microvirga</taxon>
    </lineage>
</organism>
<dbReference type="AlphaFoldDB" id="A0A7W4VH80"/>
<feature type="region of interest" description="Disordered" evidence="1">
    <location>
        <begin position="106"/>
        <end position="130"/>
    </location>
</feature>
<evidence type="ECO:0008006" key="5">
    <source>
        <dbReference type="Google" id="ProtNLM"/>
    </source>
</evidence>
<reference evidence="3 4" key="1">
    <citation type="submission" date="2020-08" db="EMBL/GenBank/DDBJ databases">
        <title>The Agave Microbiome: Exploring the role of microbial communities in plant adaptations to desert environments.</title>
        <authorList>
            <person name="Partida-Martinez L.P."/>
        </authorList>
    </citation>
    <scope>NUCLEOTIDE SEQUENCE [LARGE SCALE GENOMIC DNA]</scope>
    <source>
        <strain evidence="3 4">AT3.9</strain>
    </source>
</reference>
<keyword evidence="2" id="KW-0732">Signal</keyword>
<accession>A0A7W4VH80</accession>
<dbReference type="Proteomes" id="UP000532010">
    <property type="component" value="Unassembled WGS sequence"/>
</dbReference>
<dbReference type="RefSeq" id="WP_183446202.1">
    <property type="nucleotide sequence ID" value="NZ_JACHWB010000001.1"/>
</dbReference>
<feature type="signal peptide" evidence="2">
    <location>
        <begin position="1"/>
        <end position="23"/>
    </location>
</feature>
<evidence type="ECO:0000256" key="1">
    <source>
        <dbReference type="SAM" id="MobiDB-lite"/>
    </source>
</evidence>
<evidence type="ECO:0000313" key="3">
    <source>
        <dbReference type="EMBL" id="MBB3017154.1"/>
    </source>
</evidence>
<feature type="chain" id="PRO_5030736755" description="Lipoprotein" evidence="2">
    <location>
        <begin position="24"/>
        <end position="130"/>
    </location>
</feature>
<evidence type="ECO:0000256" key="2">
    <source>
        <dbReference type="SAM" id="SignalP"/>
    </source>
</evidence>
<feature type="compositionally biased region" description="Low complexity" evidence="1">
    <location>
        <begin position="106"/>
        <end position="115"/>
    </location>
</feature>
<protein>
    <recommendedName>
        <fullName evidence="5">Lipoprotein</fullName>
    </recommendedName>
</protein>
<evidence type="ECO:0000313" key="4">
    <source>
        <dbReference type="Proteomes" id="UP000532010"/>
    </source>
</evidence>
<name>A0A7W4VH80_9HYPH</name>
<keyword evidence="4" id="KW-1185">Reference proteome</keyword>
<feature type="compositionally biased region" description="Gly residues" evidence="1">
    <location>
        <begin position="116"/>
        <end position="130"/>
    </location>
</feature>